<feature type="compositionally biased region" description="Basic residues" evidence="1">
    <location>
        <begin position="1"/>
        <end position="15"/>
    </location>
</feature>
<evidence type="ECO:0008006" key="4">
    <source>
        <dbReference type="Google" id="ProtNLM"/>
    </source>
</evidence>
<feature type="compositionally biased region" description="Polar residues" evidence="1">
    <location>
        <begin position="250"/>
        <end position="268"/>
    </location>
</feature>
<dbReference type="OrthoDB" id="265955at2759"/>
<dbReference type="Pfam" id="PF13913">
    <property type="entry name" value="zf-C2HC_2"/>
    <property type="match status" value="1"/>
</dbReference>
<dbReference type="EMBL" id="LJIG01001970">
    <property type="protein sequence ID" value="KRT84970.1"/>
    <property type="molecule type" value="Genomic_DNA"/>
</dbReference>
<feature type="non-terminal residue" evidence="2">
    <location>
        <position position="1"/>
    </location>
</feature>
<name>A0A0T6BCA2_9SCAR</name>
<organism evidence="2 3">
    <name type="scientific">Oryctes borbonicus</name>
    <dbReference type="NCBI Taxonomy" id="1629725"/>
    <lineage>
        <taxon>Eukaryota</taxon>
        <taxon>Metazoa</taxon>
        <taxon>Ecdysozoa</taxon>
        <taxon>Arthropoda</taxon>
        <taxon>Hexapoda</taxon>
        <taxon>Insecta</taxon>
        <taxon>Pterygota</taxon>
        <taxon>Neoptera</taxon>
        <taxon>Endopterygota</taxon>
        <taxon>Coleoptera</taxon>
        <taxon>Polyphaga</taxon>
        <taxon>Scarabaeiformia</taxon>
        <taxon>Scarabaeidae</taxon>
        <taxon>Dynastinae</taxon>
        <taxon>Oryctes</taxon>
    </lineage>
</organism>
<protein>
    <recommendedName>
        <fullName evidence="4">Zinc finger protein</fullName>
    </recommendedName>
</protein>
<feature type="region of interest" description="Disordered" evidence="1">
    <location>
        <begin position="134"/>
        <end position="271"/>
    </location>
</feature>
<dbReference type="Gene3D" id="3.30.160.60">
    <property type="entry name" value="Classic Zinc Finger"/>
    <property type="match status" value="1"/>
</dbReference>
<comment type="caution">
    <text evidence="2">The sequence shown here is derived from an EMBL/GenBank/DDBJ whole genome shotgun (WGS) entry which is preliminary data.</text>
</comment>
<feature type="compositionally biased region" description="Low complexity" evidence="1">
    <location>
        <begin position="211"/>
        <end position="227"/>
    </location>
</feature>
<accession>A0A0T6BCA2</accession>
<evidence type="ECO:0000313" key="2">
    <source>
        <dbReference type="EMBL" id="KRT84970.1"/>
    </source>
</evidence>
<sequence>QFFSKISKKTLKAKRNATSNEQMKWKKQEKPDNIDITALKSRKSPFLVLPKIEVEMPAKNPGLRLFTKTWKPHHHPQHRNHHNQNELDTARPLTATLEKPQILDIDLVTKIDMSLIRKEFLCIANLCRVPLRTLTPLPHHSGNRVRRNNNNKVTTGASNNIATINAGRDDQSRLCRRPSNRPLSLPVNKVQLKKSSRPCTSEDSWEEDRSSSSQTCSSLSSKNSSKMNKTKSPKRIPTISPIKHTKISENDANNNNHTSRLNSTSNGFKTYRIPNKNRTVRVSVIDKTSHTAPSKLPQPCKTCGRIDQPERFHSHPETPPLAPKKMNEKVSVIKSTVQKPVAIKYKSKLAEKRKIATAPVKKTPEAIAKTPEARRKDPESVRNGVAGRKVASAKGPRTLTCYICGREFGTMSLPLHEPKCLEVGDYER</sequence>
<proteinExistence type="predicted"/>
<feature type="compositionally biased region" description="Polar residues" evidence="1">
    <location>
        <begin position="152"/>
        <end position="163"/>
    </location>
</feature>
<dbReference type="AlphaFoldDB" id="A0A0T6BCA2"/>
<reference evidence="2 3" key="1">
    <citation type="submission" date="2015-09" db="EMBL/GenBank/DDBJ databases">
        <title>Draft genome of the scarab beetle Oryctes borbonicus.</title>
        <authorList>
            <person name="Meyer J.M."/>
            <person name="Markov G.V."/>
            <person name="Baskaran P."/>
            <person name="Herrmann M."/>
            <person name="Sommer R.J."/>
            <person name="Roedelsperger C."/>
        </authorList>
    </citation>
    <scope>NUCLEOTIDE SEQUENCE [LARGE SCALE GENOMIC DNA]</scope>
    <source>
        <strain evidence="2">OB123</strain>
        <tissue evidence="2">Whole animal</tissue>
    </source>
</reference>
<feature type="compositionally biased region" description="Basic and acidic residues" evidence="1">
    <location>
        <begin position="371"/>
        <end position="380"/>
    </location>
</feature>
<evidence type="ECO:0000256" key="1">
    <source>
        <dbReference type="SAM" id="MobiDB-lite"/>
    </source>
</evidence>
<feature type="region of interest" description="Disordered" evidence="1">
    <location>
        <begin position="370"/>
        <end position="390"/>
    </location>
</feature>
<dbReference type="Proteomes" id="UP000051574">
    <property type="component" value="Unassembled WGS sequence"/>
</dbReference>
<gene>
    <name evidence="2" type="ORF">AMK59_1578</name>
</gene>
<feature type="non-terminal residue" evidence="2">
    <location>
        <position position="428"/>
    </location>
</feature>
<evidence type="ECO:0000313" key="3">
    <source>
        <dbReference type="Proteomes" id="UP000051574"/>
    </source>
</evidence>
<feature type="region of interest" description="Disordered" evidence="1">
    <location>
        <begin position="1"/>
        <end position="29"/>
    </location>
</feature>
<keyword evidence="3" id="KW-1185">Reference proteome</keyword>